<feature type="transmembrane region" description="Helical" evidence="8">
    <location>
        <begin position="182"/>
        <end position="202"/>
    </location>
</feature>
<dbReference type="PANTHER" id="PTHR13285:SF18">
    <property type="entry name" value="PROTEIN-CYSTEINE N-PALMITOYLTRANSFERASE RASP"/>
    <property type="match status" value="1"/>
</dbReference>
<dbReference type="Pfam" id="PF03062">
    <property type="entry name" value="MBOAT"/>
    <property type="match status" value="1"/>
</dbReference>
<dbReference type="EMBL" id="JAHHHV010000072">
    <property type="protein sequence ID" value="MBW4466935.1"/>
    <property type="molecule type" value="Genomic_DNA"/>
</dbReference>
<evidence type="ECO:0000256" key="7">
    <source>
        <dbReference type="PIRNR" id="PIRNR016636"/>
    </source>
</evidence>
<dbReference type="PIRSF" id="PIRSF016636">
    <property type="entry name" value="AlgI_DltB"/>
    <property type="match status" value="1"/>
</dbReference>
<keyword evidence="7" id="KW-0012">Acyltransferase</keyword>
<evidence type="ECO:0000256" key="3">
    <source>
        <dbReference type="ARBA" id="ARBA00022475"/>
    </source>
</evidence>
<evidence type="ECO:0000313" key="9">
    <source>
        <dbReference type="EMBL" id="MBW4466935.1"/>
    </source>
</evidence>
<evidence type="ECO:0000256" key="6">
    <source>
        <dbReference type="ARBA" id="ARBA00023136"/>
    </source>
</evidence>
<protein>
    <submittedName>
        <fullName evidence="9">MBOAT family protein</fullName>
    </submittedName>
</protein>
<comment type="similarity">
    <text evidence="2 7">Belongs to the membrane-bound acyltransferase family.</text>
</comment>
<feature type="transmembrane region" description="Helical" evidence="8">
    <location>
        <begin position="76"/>
        <end position="96"/>
    </location>
</feature>
<feature type="transmembrane region" description="Helical" evidence="8">
    <location>
        <begin position="41"/>
        <end position="64"/>
    </location>
</feature>
<feature type="transmembrane region" description="Helical" evidence="8">
    <location>
        <begin position="438"/>
        <end position="455"/>
    </location>
</feature>
<comment type="subcellular location">
    <subcellularLocation>
        <location evidence="1">Cell membrane</location>
        <topology evidence="1">Multi-pass membrane protein</topology>
    </subcellularLocation>
</comment>
<dbReference type="GO" id="GO:0042121">
    <property type="term" value="P:alginic acid biosynthetic process"/>
    <property type="evidence" value="ECO:0007669"/>
    <property type="project" value="InterPro"/>
</dbReference>
<reference evidence="9" key="2">
    <citation type="journal article" date="2022" name="Microbiol. Resour. Announc.">
        <title>Metagenome Sequencing to Explore Phylogenomics of Terrestrial Cyanobacteria.</title>
        <authorList>
            <person name="Ward R.D."/>
            <person name="Stajich J.E."/>
            <person name="Johansen J.R."/>
            <person name="Huntemann M."/>
            <person name="Clum A."/>
            <person name="Foster B."/>
            <person name="Foster B."/>
            <person name="Roux S."/>
            <person name="Palaniappan K."/>
            <person name="Varghese N."/>
            <person name="Mukherjee S."/>
            <person name="Reddy T.B.K."/>
            <person name="Daum C."/>
            <person name="Copeland A."/>
            <person name="Chen I.A."/>
            <person name="Ivanova N.N."/>
            <person name="Kyrpides N.C."/>
            <person name="Shapiro N."/>
            <person name="Eloe-Fadrosh E.A."/>
            <person name="Pietrasiak N."/>
        </authorList>
    </citation>
    <scope>NUCLEOTIDE SEQUENCE</scope>
    <source>
        <strain evidence="9">GSE-TBD4-15B</strain>
    </source>
</reference>
<evidence type="ECO:0000256" key="5">
    <source>
        <dbReference type="ARBA" id="ARBA00022989"/>
    </source>
</evidence>
<feature type="transmembrane region" description="Helical" evidence="8">
    <location>
        <begin position="148"/>
        <end position="170"/>
    </location>
</feature>
<feature type="transmembrane region" description="Helical" evidence="8">
    <location>
        <begin position="264"/>
        <end position="283"/>
    </location>
</feature>
<dbReference type="AlphaFoldDB" id="A0A951U5S8"/>
<feature type="transmembrane region" description="Helical" evidence="8">
    <location>
        <begin position="222"/>
        <end position="244"/>
    </location>
</feature>
<dbReference type="PIRSF" id="PIRSF500217">
    <property type="entry name" value="AlgI"/>
    <property type="match status" value="1"/>
</dbReference>
<sequence>MVFNSLEFLFFFLTVYAAYRLLPFRSQNLLLLAASYVFYGWWDIQLLYLILLTTSVDFSCALLIGRGQMTRSERLTPSLALIGAAFFAGTVNWQAVSWQSFSVDWPNLLPGNWTSWLLLGGTFIAVAIANLLYPRLVEAPVERRKKLLLLLSIITNLGILCIFKYFNFFAGSAEAVLNAAGFSLPALSLNLLLPIGISFYTFETMSYTIDVFKGRMQPTHQFSVFALFLAFFPRLVAGPIVRSIDLIPQFSQPRHLRFDQSMRGLYLIMFGLFKKVAIADGLAGSVNAIYNSSGAVSWLDVVVATLLFTFQIYCDFSGYSDIARGVSKFFGIELTVNFNLPYFSKSPSEFWRRWHISLSSWLRDYLYISLGGNRQGNLRTYQNLMLTMALGGLWHGAAWNYVIWGIYQGGLLCIYRLLNLQTTENPAERSQFKRGAGVSLTLLFFILTCYGWLLFRANSLAQITSFTQILVTDIGNLSLSMPKPTLPALFGLPLLIFYEFLEFQAQSAHFYYRYSALIRGVLYAIFTLLITMGTSNAPAQFIYFQF</sequence>
<dbReference type="InterPro" id="IPR004299">
    <property type="entry name" value="MBOAT_fam"/>
</dbReference>
<dbReference type="GO" id="GO:0005886">
    <property type="term" value="C:plasma membrane"/>
    <property type="evidence" value="ECO:0007669"/>
    <property type="project" value="UniProtKB-SubCell"/>
</dbReference>
<gene>
    <name evidence="9" type="ORF">KME07_16040</name>
</gene>
<name>A0A951U5S8_9CYAN</name>
<keyword evidence="5 8" id="KW-1133">Transmembrane helix</keyword>
<dbReference type="GO" id="GO:0016746">
    <property type="term" value="F:acyltransferase activity"/>
    <property type="evidence" value="ECO:0007669"/>
    <property type="project" value="UniProtKB-KW"/>
</dbReference>
<feature type="transmembrane region" description="Helical" evidence="8">
    <location>
        <begin position="485"/>
        <end position="501"/>
    </location>
</feature>
<evidence type="ECO:0000256" key="2">
    <source>
        <dbReference type="ARBA" id="ARBA00010323"/>
    </source>
</evidence>
<feature type="transmembrane region" description="Helical" evidence="8">
    <location>
        <begin position="116"/>
        <end position="136"/>
    </location>
</feature>
<keyword evidence="4 8" id="KW-0812">Transmembrane</keyword>
<evidence type="ECO:0000256" key="8">
    <source>
        <dbReference type="SAM" id="Phobius"/>
    </source>
</evidence>
<evidence type="ECO:0000313" key="10">
    <source>
        <dbReference type="Proteomes" id="UP000707356"/>
    </source>
</evidence>
<dbReference type="InterPro" id="IPR024194">
    <property type="entry name" value="Ac/AlaTfrase_AlgI/DltB"/>
</dbReference>
<accession>A0A951U5S8</accession>
<evidence type="ECO:0000256" key="1">
    <source>
        <dbReference type="ARBA" id="ARBA00004651"/>
    </source>
</evidence>
<keyword evidence="7" id="KW-0808">Transferase</keyword>
<feature type="transmembrane region" description="Helical" evidence="8">
    <location>
        <begin position="295"/>
        <end position="313"/>
    </location>
</feature>
<comment type="caution">
    <text evidence="9">The sequence shown here is derived from an EMBL/GenBank/DDBJ whole genome shotgun (WGS) entry which is preliminary data.</text>
</comment>
<reference evidence="9" key="1">
    <citation type="submission" date="2021-05" db="EMBL/GenBank/DDBJ databases">
        <authorList>
            <person name="Pietrasiak N."/>
            <person name="Ward R."/>
            <person name="Stajich J.E."/>
            <person name="Kurbessoian T."/>
        </authorList>
    </citation>
    <scope>NUCLEOTIDE SEQUENCE</scope>
    <source>
        <strain evidence="9">GSE-TBD4-15B</strain>
    </source>
</reference>
<feature type="transmembrane region" description="Helical" evidence="8">
    <location>
        <begin position="521"/>
        <end position="543"/>
    </location>
</feature>
<organism evidence="9 10">
    <name type="scientific">Pegethrix bostrychoides GSE-TBD4-15B</name>
    <dbReference type="NCBI Taxonomy" id="2839662"/>
    <lineage>
        <taxon>Bacteria</taxon>
        <taxon>Bacillati</taxon>
        <taxon>Cyanobacteriota</taxon>
        <taxon>Cyanophyceae</taxon>
        <taxon>Oculatellales</taxon>
        <taxon>Oculatellaceae</taxon>
        <taxon>Pegethrix</taxon>
    </lineage>
</organism>
<dbReference type="InterPro" id="IPR028362">
    <property type="entry name" value="AlgI"/>
</dbReference>
<keyword evidence="3 7" id="KW-1003">Cell membrane</keyword>
<dbReference type="PANTHER" id="PTHR13285">
    <property type="entry name" value="ACYLTRANSFERASE"/>
    <property type="match status" value="1"/>
</dbReference>
<proteinExistence type="inferred from homology"/>
<dbReference type="Proteomes" id="UP000707356">
    <property type="component" value="Unassembled WGS sequence"/>
</dbReference>
<dbReference type="InterPro" id="IPR051085">
    <property type="entry name" value="MB_O-acyltransferase"/>
</dbReference>
<keyword evidence="6 7" id="KW-0472">Membrane</keyword>
<evidence type="ECO:0000256" key="4">
    <source>
        <dbReference type="ARBA" id="ARBA00022692"/>
    </source>
</evidence>
<feature type="transmembrane region" description="Helical" evidence="8">
    <location>
        <begin position="398"/>
        <end position="418"/>
    </location>
</feature>